<feature type="binding site" evidence="7">
    <location>
        <position position="357"/>
    </location>
    <ligand>
        <name>Mn(2+)</name>
        <dbReference type="ChEBI" id="CHEBI:29035"/>
        <label>2</label>
    </ligand>
</feature>
<protein>
    <recommendedName>
        <fullName evidence="7">Probable cytosol aminopeptidase</fullName>
        <ecNumber evidence="7">3.4.11.1</ecNumber>
    </recommendedName>
    <alternativeName>
        <fullName evidence="7">Leucine aminopeptidase</fullName>
        <shortName evidence="7">LAP</shortName>
        <ecNumber evidence="7">3.4.11.10</ecNumber>
    </alternativeName>
    <alternativeName>
        <fullName evidence="7">Leucyl aminopeptidase</fullName>
    </alternativeName>
</protein>
<dbReference type="InterPro" id="IPR011356">
    <property type="entry name" value="Leucine_aapep/pepB"/>
</dbReference>
<dbReference type="EMBL" id="JAHJDP010000085">
    <property type="protein sequence ID" value="MBU2692128.1"/>
    <property type="molecule type" value="Genomic_DNA"/>
</dbReference>
<feature type="active site" evidence="7">
    <location>
        <position position="359"/>
    </location>
</feature>
<feature type="binding site" evidence="7">
    <location>
        <position position="278"/>
    </location>
    <ligand>
        <name>Mn(2+)</name>
        <dbReference type="ChEBI" id="CHEBI:29035"/>
        <label>2</label>
    </ligand>
</feature>
<comment type="similarity">
    <text evidence="3 7">Belongs to the peptidase M17 family.</text>
</comment>
<dbReference type="PANTHER" id="PTHR11963">
    <property type="entry name" value="LEUCINE AMINOPEPTIDASE-RELATED"/>
    <property type="match status" value="1"/>
</dbReference>
<evidence type="ECO:0000259" key="8">
    <source>
        <dbReference type="PROSITE" id="PS00631"/>
    </source>
</evidence>
<evidence type="ECO:0000256" key="3">
    <source>
        <dbReference type="ARBA" id="ARBA00009528"/>
    </source>
</evidence>
<keyword evidence="7" id="KW-0479">Metal-binding</keyword>
<dbReference type="SUPFAM" id="SSF52949">
    <property type="entry name" value="Macro domain-like"/>
    <property type="match status" value="1"/>
</dbReference>
<dbReference type="Pfam" id="PF02789">
    <property type="entry name" value="Peptidase_M17_N"/>
    <property type="match status" value="1"/>
</dbReference>
<comment type="subcellular location">
    <subcellularLocation>
        <location evidence="7">Cytoplasm</location>
    </subcellularLocation>
</comment>
<dbReference type="GO" id="GO:0006508">
    <property type="term" value="P:proteolysis"/>
    <property type="evidence" value="ECO:0007669"/>
    <property type="project" value="UniProtKB-KW"/>
</dbReference>
<dbReference type="GO" id="GO:0030145">
    <property type="term" value="F:manganese ion binding"/>
    <property type="evidence" value="ECO:0007669"/>
    <property type="project" value="UniProtKB-UniRule"/>
</dbReference>
<accession>A0A948RYU2</accession>
<dbReference type="Proteomes" id="UP000777784">
    <property type="component" value="Unassembled WGS sequence"/>
</dbReference>
<evidence type="ECO:0000256" key="6">
    <source>
        <dbReference type="ARBA" id="ARBA00022801"/>
    </source>
</evidence>
<dbReference type="Gene3D" id="3.40.220.10">
    <property type="entry name" value="Leucine Aminopeptidase, subunit E, domain 1"/>
    <property type="match status" value="1"/>
</dbReference>
<evidence type="ECO:0000313" key="9">
    <source>
        <dbReference type="EMBL" id="MBU2692128.1"/>
    </source>
</evidence>
<dbReference type="GO" id="GO:0070006">
    <property type="term" value="F:metalloaminopeptidase activity"/>
    <property type="evidence" value="ECO:0007669"/>
    <property type="project" value="InterPro"/>
</dbReference>
<feature type="binding site" evidence="7">
    <location>
        <position position="273"/>
    </location>
    <ligand>
        <name>Mn(2+)</name>
        <dbReference type="ChEBI" id="CHEBI:29035"/>
        <label>2</label>
    </ligand>
</feature>
<dbReference type="NCBIfam" id="NF002074">
    <property type="entry name" value="PRK00913.1-4"/>
    <property type="match status" value="1"/>
</dbReference>
<feature type="binding site" evidence="7">
    <location>
        <position position="357"/>
    </location>
    <ligand>
        <name>Mn(2+)</name>
        <dbReference type="ChEBI" id="CHEBI:29035"/>
        <label>1</label>
    </ligand>
</feature>
<dbReference type="SUPFAM" id="SSF53187">
    <property type="entry name" value="Zn-dependent exopeptidases"/>
    <property type="match status" value="1"/>
</dbReference>
<feature type="binding site" evidence="7">
    <location>
        <position position="355"/>
    </location>
    <ligand>
        <name>Mn(2+)</name>
        <dbReference type="ChEBI" id="CHEBI:29035"/>
        <label>1</label>
    </ligand>
</feature>
<sequence length="508" mass="55546">MEDIRRLKVAGRIGPVEEAVAEVLVLGAWEGEGKLLRQARRVDERAGGRIKEALASGDFKGEFKETLLLYTPDGSPWRRILVVGLGKRGDITLDRVRQAIGTAARKVRDMGIKEGMSLLLGEAPGSLDYEDWVQAQVEAAALATHQFLQYCTKDVDKLKQLESWTLVEPDSSRETIFNRAVEKGSALAAAANYMKWLQGLPANHATPTFLAEQAKQIAKQDGYKCKVMGPDEIRKLGMGAMWGVAQGSDEPCRFIILEAKVSNAAPWIGIIGKGVTFDSGGLSLKPAAGMMEMKYDMSGAAAVLGLFKGLKNIERRVNIVGAIPAVENIPSAHSTKPGDIHTSYSGKTIEVLNTDAEGRLILADALTYVARTYEPEAMIDLATLTGAVVVALGHYAAALLSNDDELIEQIETAAERTGERVWQLPLWSEYREHLKSSFADIKNIGDSNAGAGTITAAWFLNEFVEDRKWAHIDIAGTAFWDRDRPYIPKGPSGYGVRLLADLIRHWEI</sequence>
<comment type="cofactor">
    <cofactor evidence="7">
        <name>Mn(2+)</name>
        <dbReference type="ChEBI" id="CHEBI:29035"/>
    </cofactor>
    <text evidence="7">Binds 2 manganese ions per subunit.</text>
</comment>
<name>A0A948RYU2_UNCEI</name>
<dbReference type="EC" id="3.4.11.10" evidence="7"/>
<dbReference type="PRINTS" id="PR00481">
    <property type="entry name" value="LAMNOPPTDASE"/>
</dbReference>
<comment type="caution">
    <text evidence="9">The sequence shown here is derived from an EMBL/GenBank/DDBJ whole genome shotgun (WGS) entry which is preliminary data.</text>
</comment>
<dbReference type="InterPro" id="IPR000819">
    <property type="entry name" value="Peptidase_M17_C"/>
</dbReference>
<evidence type="ECO:0000256" key="7">
    <source>
        <dbReference type="HAMAP-Rule" id="MF_00181"/>
    </source>
</evidence>
<dbReference type="HAMAP" id="MF_00181">
    <property type="entry name" value="Cytosol_peptidase_M17"/>
    <property type="match status" value="1"/>
</dbReference>
<comment type="function">
    <text evidence="7">Presumably involved in the processing and regular turnover of intracellular proteins. Catalyzes the removal of unsubstituted N-terminal amino acids from various peptides.</text>
</comment>
<feature type="domain" description="Cytosol aminopeptidase" evidence="8">
    <location>
        <begin position="353"/>
        <end position="360"/>
    </location>
</feature>
<evidence type="ECO:0000256" key="5">
    <source>
        <dbReference type="ARBA" id="ARBA00022670"/>
    </source>
</evidence>
<feature type="binding site" evidence="7">
    <location>
        <position position="296"/>
    </location>
    <ligand>
        <name>Mn(2+)</name>
        <dbReference type="ChEBI" id="CHEBI:29035"/>
        <label>2</label>
    </ligand>
</feature>
<keyword evidence="5 7" id="KW-0645">Protease</keyword>
<comment type="catalytic activity">
    <reaction evidence="1 7">
        <text>Release of an N-terminal amino acid, Xaa-|-Yaa-, in which Xaa is preferably Leu, but may be other amino acids including Pro although not Arg or Lys, and Yaa may be Pro. Amino acid amides and methyl esters are also readily hydrolyzed, but rates on arylamides are exceedingly low.</text>
        <dbReference type="EC" id="3.4.11.1"/>
    </reaction>
</comment>
<evidence type="ECO:0000256" key="2">
    <source>
        <dbReference type="ARBA" id="ARBA00000967"/>
    </source>
</evidence>
<dbReference type="Pfam" id="PF00883">
    <property type="entry name" value="Peptidase_M17"/>
    <property type="match status" value="1"/>
</dbReference>
<evidence type="ECO:0000256" key="4">
    <source>
        <dbReference type="ARBA" id="ARBA00022438"/>
    </source>
</evidence>
<proteinExistence type="inferred from homology"/>
<dbReference type="EC" id="3.4.11.1" evidence="7"/>
<dbReference type="Gene3D" id="3.40.630.10">
    <property type="entry name" value="Zn peptidases"/>
    <property type="match status" value="1"/>
</dbReference>
<gene>
    <name evidence="7" type="primary">pepA</name>
    <name evidence="9" type="ORF">KJ970_14500</name>
</gene>
<dbReference type="PROSITE" id="PS00631">
    <property type="entry name" value="CYTOSOL_AP"/>
    <property type="match status" value="1"/>
</dbReference>
<comment type="catalytic activity">
    <reaction evidence="2 7">
        <text>Release of an N-terminal amino acid, preferentially leucine, but not glutamic or aspartic acids.</text>
        <dbReference type="EC" id="3.4.11.10"/>
    </reaction>
</comment>
<dbReference type="CDD" id="cd00433">
    <property type="entry name" value="Peptidase_M17"/>
    <property type="match status" value="1"/>
</dbReference>
<feature type="binding site" evidence="7">
    <location>
        <position position="278"/>
    </location>
    <ligand>
        <name>Mn(2+)</name>
        <dbReference type="ChEBI" id="CHEBI:29035"/>
        <label>1</label>
    </ligand>
</feature>
<dbReference type="InterPro" id="IPR043472">
    <property type="entry name" value="Macro_dom-like"/>
</dbReference>
<evidence type="ECO:0000313" key="10">
    <source>
        <dbReference type="Proteomes" id="UP000777784"/>
    </source>
</evidence>
<feature type="active site" evidence="7">
    <location>
        <position position="285"/>
    </location>
</feature>
<dbReference type="AlphaFoldDB" id="A0A948RYU2"/>
<organism evidence="9 10">
    <name type="scientific">Eiseniibacteriota bacterium</name>
    <dbReference type="NCBI Taxonomy" id="2212470"/>
    <lineage>
        <taxon>Bacteria</taxon>
        <taxon>Candidatus Eiseniibacteriota</taxon>
    </lineage>
</organism>
<evidence type="ECO:0000256" key="1">
    <source>
        <dbReference type="ARBA" id="ARBA00000135"/>
    </source>
</evidence>
<dbReference type="InterPro" id="IPR008283">
    <property type="entry name" value="Peptidase_M17_N"/>
</dbReference>
<dbReference type="GO" id="GO:0005737">
    <property type="term" value="C:cytoplasm"/>
    <property type="evidence" value="ECO:0007669"/>
    <property type="project" value="UniProtKB-SubCell"/>
</dbReference>
<keyword evidence="7" id="KW-0464">Manganese</keyword>
<reference evidence="9" key="1">
    <citation type="submission" date="2021-05" db="EMBL/GenBank/DDBJ databases">
        <title>Energy efficiency and biological interactions define the core microbiome of deep oligotrophic groundwater.</title>
        <authorList>
            <person name="Mehrshad M."/>
            <person name="Lopez-Fernandez M."/>
            <person name="Bell E."/>
            <person name="Bernier-Latmani R."/>
            <person name="Bertilsson S."/>
            <person name="Dopson M."/>
        </authorList>
    </citation>
    <scope>NUCLEOTIDE SEQUENCE</scope>
    <source>
        <strain evidence="9">Modern_marine.mb.64</strain>
    </source>
</reference>
<dbReference type="InterPro" id="IPR023042">
    <property type="entry name" value="Peptidase_M17_leu_NH2_pept"/>
</dbReference>
<keyword evidence="4 7" id="KW-0031">Aminopeptidase</keyword>
<keyword evidence="7" id="KW-0963">Cytoplasm</keyword>
<dbReference type="PANTHER" id="PTHR11963:SF23">
    <property type="entry name" value="CYTOSOL AMINOPEPTIDASE"/>
    <property type="match status" value="1"/>
</dbReference>
<keyword evidence="6 7" id="KW-0378">Hydrolase</keyword>